<evidence type="ECO:0000313" key="1">
    <source>
        <dbReference type="EMBL" id="KAJ4720453.1"/>
    </source>
</evidence>
<accession>A0ACC1YAK4</accession>
<organism evidence="1 2">
    <name type="scientific">Melia azedarach</name>
    <name type="common">Chinaberry tree</name>
    <dbReference type="NCBI Taxonomy" id="155640"/>
    <lineage>
        <taxon>Eukaryota</taxon>
        <taxon>Viridiplantae</taxon>
        <taxon>Streptophyta</taxon>
        <taxon>Embryophyta</taxon>
        <taxon>Tracheophyta</taxon>
        <taxon>Spermatophyta</taxon>
        <taxon>Magnoliopsida</taxon>
        <taxon>eudicotyledons</taxon>
        <taxon>Gunneridae</taxon>
        <taxon>Pentapetalae</taxon>
        <taxon>rosids</taxon>
        <taxon>malvids</taxon>
        <taxon>Sapindales</taxon>
        <taxon>Meliaceae</taxon>
        <taxon>Melia</taxon>
    </lineage>
</organism>
<sequence length="575" mass="64875">MKNYKSFSCFFFFFFIFSLPILSCLAQLTPSQSSAQSPSIACKSTPYPKLCLSILKAFTSSPSNSYNYGKFSVKQCLKQAQRLSKVIRHYLTHRKERSKFAHMEAAALDDCRELMDLNVDYLQSISVELKSVELMTEELVDRVTSLLSGIVTNQQTCFDELEDSKSGIAAVLYEPLSNVTRLYSVSLGLVTHALDRNMKNKRTKRSKTWFLKNSNRVREPLERLIKALKKTSCLQCHKSAERTLEEIHGGGILVNQTVIVSPDGYDNFTTIADAIAFAPNNSKPEDGYFIIYAREAVYEEYVVVPKHKKNILLIGDGINRTVITGNHSVIDGWTTFNSSTFAVSGERFVAVDVTFKNTAGPQKHQAVAVRNNADISTFYRCSFEGYQDTLYVHSLRQFYRECDIYGTVDFIFGNAAAVFQSCNIYARKPMENQKNAFTAQGRTDPNQNTGISIHNCTIDAAPDLADDLNSTTLNYLGRPWKEFSRTVYMQSYIGNLIHPRGWLEWNGTVGLDTLYYGEFENYGPGANTTRRVNWPGYNLMNATQALNFTVYNFTLGDTWLPETDVPFNGGLIVLN</sequence>
<comment type="caution">
    <text evidence="1">The sequence shown here is derived from an EMBL/GenBank/DDBJ whole genome shotgun (WGS) entry which is preliminary data.</text>
</comment>
<protein>
    <submittedName>
        <fullName evidence="1">Pectinesterase</fullName>
    </submittedName>
</protein>
<evidence type="ECO:0000313" key="2">
    <source>
        <dbReference type="Proteomes" id="UP001164539"/>
    </source>
</evidence>
<name>A0ACC1YAK4_MELAZ</name>
<proteinExistence type="predicted"/>
<dbReference type="EMBL" id="CM051397">
    <property type="protein sequence ID" value="KAJ4720453.1"/>
    <property type="molecule type" value="Genomic_DNA"/>
</dbReference>
<gene>
    <name evidence="1" type="ORF">OWV82_008282</name>
</gene>
<dbReference type="Proteomes" id="UP001164539">
    <property type="component" value="Chromosome 4"/>
</dbReference>
<keyword evidence="2" id="KW-1185">Reference proteome</keyword>
<reference evidence="1 2" key="1">
    <citation type="journal article" date="2023" name="Science">
        <title>Complex scaffold remodeling in plant triterpene biosynthesis.</title>
        <authorList>
            <person name="De La Pena R."/>
            <person name="Hodgson H."/>
            <person name="Liu J.C."/>
            <person name="Stephenson M.J."/>
            <person name="Martin A.C."/>
            <person name="Owen C."/>
            <person name="Harkess A."/>
            <person name="Leebens-Mack J."/>
            <person name="Jimenez L.E."/>
            <person name="Osbourn A."/>
            <person name="Sattely E.S."/>
        </authorList>
    </citation>
    <scope>NUCLEOTIDE SEQUENCE [LARGE SCALE GENOMIC DNA]</scope>
    <source>
        <strain evidence="2">cv. JPN11</strain>
        <tissue evidence="1">Leaf</tissue>
    </source>
</reference>